<feature type="compositionally biased region" description="Basic and acidic residues" evidence="1">
    <location>
        <begin position="45"/>
        <end position="57"/>
    </location>
</feature>
<feature type="compositionally biased region" description="Basic and acidic residues" evidence="1">
    <location>
        <begin position="118"/>
        <end position="137"/>
    </location>
</feature>
<dbReference type="RefSeq" id="WP_020817737.1">
    <property type="nucleotide sequence ID" value="NZ_ATHO01000119.1"/>
</dbReference>
<accession>T0HZ37</accession>
<gene>
    <name evidence="2" type="ORF">L288_13390</name>
</gene>
<feature type="compositionally biased region" description="Low complexity" evidence="1">
    <location>
        <begin position="85"/>
        <end position="101"/>
    </location>
</feature>
<name>T0HZ37_9SPHN</name>
<organism evidence="2 3">
    <name type="scientific">Sphingobium quisquiliarum P25</name>
    <dbReference type="NCBI Taxonomy" id="1329909"/>
    <lineage>
        <taxon>Bacteria</taxon>
        <taxon>Pseudomonadati</taxon>
        <taxon>Pseudomonadota</taxon>
        <taxon>Alphaproteobacteria</taxon>
        <taxon>Sphingomonadales</taxon>
        <taxon>Sphingomonadaceae</taxon>
        <taxon>Sphingobium</taxon>
    </lineage>
</organism>
<sequence>MKREFDEAKRKEPPKIERAPVQRVSVSAPSPQPSPLGDVPAARQVGREVPKVDKAAEFAKTPQGRAIVDRQTTKAAPDRAKTDWSKSAPSPATPAPASKAAEPSKAKIDWSKPTTDAPRPRRDFQRPTRERDYDRDM</sequence>
<dbReference type="PATRIC" id="fig|1329909.3.peg.2584"/>
<dbReference type="Proteomes" id="UP000015525">
    <property type="component" value="Unassembled WGS sequence"/>
</dbReference>
<evidence type="ECO:0000313" key="2">
    <source>
        <dbReference type="EMBL" id="EQB04650.1"/>
    </source>
</evidence>
<dbReference type="EMBL" id="ATHO01000119">
    <property type="protein sequence ID" value="EQB04650.1"/>
    <property type="molecule type" value="Genomic_DNA"/>
</dbReference>
<protein>
    <submittedName>
        <fullName evidence="2">Uncharacterized protein</fullName>
    </submittedName>
</protein>
<keyword evidence="3" id="KW-1185">Reference proteome</keyword>
<evidence type="ECO:0000313" key="3">
    <source>
        <dbReference type="Proteomes" id="UP000015525"/>
    </source>
</evidence>
<proteinExistence type="predicted"/>
<comment type="caution">
    <text evidence="2">The sequence shown here is derived from an EMBL/GenBank/DDBJ whole genome shotgun (WGS) entry which is preliminary data.</text>
</comment>
<evidence type="ECO:0000256" key="1">
    <source>
        <dbReference type="SAM" id="MobiDB-lite"/>
    </source>
</evidence>
<feature type="compositionally biased region" description="Basic and acidic residues" evidence="1">
    <location>
        <begin position="67"/>
        <end position="84"/>
    </location>
</feature>
<feature type="compositionally biased region" description="Basic and acidic residues" evidence="1">
    <location>
        <begin position="1"/>
        <end position="20"/>
    </location>
</feature>
<reference evidence="2 3" key="1">
    <citation type="journal article" date="2013" name="Genome Announc.">
        <title>Draft Genome Sequence of Sphingobium quisquiliarum Strain P25T, a Novel Hexachlorocyclohexane (HCH)-Degrading Bacterium Isolated from an HCH Dumpsite.</title>
        <authorList>
            <person name="Kumar Singh A."/>
            <person name="Sangwan N."/>
            <person name="Sharma A."/>
            <person name="Gupta V."/>
            <person name="Khurana J.P."/>
            <person name="Lal R."/>
        </authorList>
    </citation>
    <scope>NUCLEOTIDE SEQUENCE [LARGE SCALE GENOMIC DNA]</scope>
    <source>
        <strain evidence="2 3">P25</strain>
    </source>
</reference>
<dbReference type="AlphaFoldDB" id="T0HZ37"/>
<feature type="region of interest" description="Disordered" evidence="1">
    <location>
        <begin position="1"/>
        <end position="137"/>
    </location>
</feature>